<feature type="compositionally biased region" description="Basic residues" evidence="1">
    <location>
        <begin position="85"/>
        <end position="96"/>
    </location>
</feature>
<evidence type="ECO:0000256" key="1">
    <source>
        <dbReference type="SAM" id="MobiDB-lite"/>
    </source>
</evidence>
<dbReference type="Proteomes" id="UP000246991">
    <property type="component" value="Unassembled WGS sequence"/>
</dbReference>
<gene>
    <name evidence="2" type="ORF">C7212DRAFT_341055</name>
</gene>
<feature type="compositionally biased region" description="Polar residues" evidence="1">
    <location>
        <begin position="104"/>
        <end position="114"/>
    </location>
</feature>
<comment type="caution">
    <text evidence="2">The sequence shown here is derived from an EMBL/GenBank/DDBJ whole genome shotgun (WGS) entry which is preliminary data.</text>
</comment>
<keyword evidence="3" id="KW-1185">Reference proteome</keyword>
<dbReference type="EMBL" id="PYWC01000005">
    <property type="protein sequence ID" value="PWW79902.1"/>
    <property type="molecule type" value="Genomic_DNA"/>
</dbReference>
<name>A0A317SZR5_9PEZI</name>
<dbReference type="AlphaFoldDB" id="A0A317SZR5"/>
<organism evidence="2 3">
    <name type="scientific">Tuber magnatum</name>
    <name type="common">white Piedmont truffle</name>
    <dbReference type="NCBI Taxonomy" id="42249"/>
    <lineage>
        <taxon>Eukaryota</taxon>
        <taxon>Fungi</taxon>
        <taxon>Dikarya</taxon>
        <taxon>Ascomycota</taxon>
        <taxon>Pezizomycotina</taxon>
        <taxon>Pezizomycetes</taxon>
        <taxon>Pezizales</taxon>
        <taxon>Tuberaceae</taxon>
        <taxon>Tuber</taxon>
    </lineage>
</organism>
<reference evidence="2 3" key="1">
    <citation type="submission" date="2018-03" db="EMBL/GenBank/DDBJ databases">
        <title>Genomes of Pezizomycetes fungi and the evolution of truffles.</title>
        <authorList>
            <person name="Murat C."/>
            <person name="Payen T."/>
            <person name="Noel B."/>
            <person name="Kuo A."/>
            <person name="Martin F.M."/>
        </authorList>
    </citation>
    <scope>NUCLEOTIDE SEQUENCE [LARGE SCALE GENOMIC DNA]</scope>
    <source>
        <strain evidence="2">091103-1</strain>
    </source>
</reference>
<feature type="compositionally biased region" description="Polar residues" evidence="1">
    <location>
        <begin position="149"/>
        <end position="168"/>
    </location>
</feature>
<proteinExistence type="predicted"/>
<evidence type="ECO:0000313" key="3">
    <source>
        <dbReference type="Proteomes" id="UP000246991"/>
    </source>
</evidence>
<accession>A0A317SZR5</accession>
<feature type="compositionally biased region" description="Low complexity" evidence="1">
    <location>
        <begin position="51"/>
        <end position="61"/>
    </location>
</feature>
<protein>
    <submittedName>
        <fullName evidence="2">Uncharacterized protein</fullName>
    </submittedName>
</protein>
<sequence length="268" mass="28914">MSQPITKKSSSLVPPKDQLRTMCKTLKGLEADPAISMGITAAAAYTAYMAAADSPASSSSSNRSFRVSLKPQDTVTSSPVPSPKTGKHKNGSKKSRKPAEITSDLCTGNLNATSIAPPPADTPSAVTQEPCPTKVPTATKEVETKFSDQRSSPPVTNANASCTSSQTKESCKPTFFLGPWSLPKGADGKGPRWRLLQDNYPALAHLGAPIRSSIETEDHTGQLRRAQAFNGEWKPYSLTPEEQALRDQRERQKKARLAGSVECWEVWE</sequence>
<feature type="region of interest" description="Disordered" evidence="1">
    <location>
        <begin position="51"/>
        <end position="170"/>
    </location>
</feature>
<evidence type="ECO:0000313" key="2">
    <source>
        <dbReference type="EMBL" id="PWW79902.1"/>
    </source>
</evidence>